<evidence type="ECO:0000313" key="1">
    <source>
        <dbReference type="EMBL" id="MTD56186.1"/>
    </source>
</evidence>
<sequence length="57" mass="6173">MRDSRRVRVEAPGGHERVPGRKRVAVVGGGIAGLTAATALAERGVEVELFEREPYWG</sequence>
<evidence type="ECO:0000313" key="2">
    <source>
        <dbReference type="Proteomes" id="UP000440096"/>
    </source>
</evidence>
<dbReference type="PRINTS" id="PR00419">
    <property type="entry name" value="ADXRDTASE"/>
</dbReference>
<proteinExistence type="predicted"/>
<dbReference type="EMBL" id="WMBA01000031">
    <property type="protein sequence ID" value="MTD56186.1"/>
    <property type="molecule type" value="Genomic_DNA"/>
</dbReference>
<dbReference type="Proteomes" id="UP000440096">
    <property type="component" value="Unassembled WGS sequence"/>
</dbReference>
<protein>
    <submittedName>
        <fullName evidence="1">FAD-dependent oxidoreductase</fullName>
    </submittedName>
</protein>
<dbReference type="AlphaFoldDB" id="A0A6N7Z7U5"/>
<comment type="caution">
    <text evidence="1">The sequence shown here is derived from an EMBL/GenBank/DDBJ whole genome shotgun (WGS) entry which is preliminary data.</text>
</comment>
<organism evidence="1 2">
    <name type="scientific">Amycolatopsis pithecellobii</name>
    <dbReference type="NCBI Taxonomy" id="664692"/>
    <lineage>
        <taxon>Bacteria</taxon>
        <taxon>Bacillati</taxon>
        <taxon>Actinomycetota</taxon>
        <taxon>Actinomycetes</taxon>
        <taxon>Pseudonocardiales</taxon>
        <taxon>Pseudonocardiaceae</taxon>
        <taxon>Amycolatopsis</taxon>
    </lineage>
</organism>
<dbReference type="Gene3D" id="3.50.50.60">
    <property type="entry name" value="FAD/NAD(P)-binding domain"/>
    <property type="match status" value="1"/>
</dbReference>
<feature type="non-terminal residue" evidence="1">
    <location>
        <position position="57"/>
    </location>
</feature>
<keyword evidence="2" id="KW-1185">Reference proteome</keyword>
<accession>A0A6N7Z7U5</accession>
<dbReference type="RefSeq" id="WP_312868187.1">
    <property type="nucleotide sequence ID" value="NZ_WMBA01000031.1"/>
</dbReference>
<name>A0A6N7Z7U5_9PSEU</name>
<dbReference type="SUPFAM" id="SSF51905">
    <property type="entry name" value="FAD/NAD(P)-binding domain"/>
    <property type="match status" value="1"/>
</dbReference>
<dbReference type="Pfam" id="PF13450">
    <property type="entry name" value="NAD_binding_8"/>
    <property type="match status" value="1"/>
</dbReference>
<dbReference type="InterPro" id="IPR036188">
    <property type="entry name" value="FAD/NAD-bd_sf"/>
</dbReference>
<reference evidence="1 2" key="1">
    <citation type="submission" date="2019-11" db="EMBL/GenBank/DDBJ databases">
        <title>Draft genome of Amycolatopsis RM579.</title>
        <authorList>
            <person name="Duangmal K."/>
            <person name="Mingma R."/>
        </authorList>
    </citation>
    <scope>NUCLEOTIDE SEQUENCE [LARGE SCALE GENOMIC DNA]</scope>
    <source>
        <strain evidence="1 2">RM579</strain>
    </source>
</reference>
<gene>
    <name evidence="1" type="ORF">GKO32_19710</name>
</gene>